<feature type="region of interest" description="Disordered" evidence="1">
    <location>
        <begin position="1"/>
        <end position="62"/>
    </location>
</feature>
<dbReference type="SMART" id="SM00714">
    <property type="entry name" value="LITAF"/>
    <property type="match status" value="1"/>
</dbReference>
<dbReference type="Proteomes" id="UP000285146">
    <property type="component" value="Unassembled WGS sequence"/>
</dbReference>
<name>A0A423XI31_9PEZI</name>
<evidence type="ECO:0000313" key="3">
    <source>
        <dbReference type="EMBL" id="ROW15993.1"/>
    </source>
</evidence>
<dbReference type="OrthoDB" id="5599753at2759"/>
<protein>
    <recommendedName>
        <fullName evidence="2">LITAF domain-containing protein</fullName>
    </recommendedName>
</protein>
<dbReference type="Pfam" id="PF10601">
    <property type="entry name" value="zf-LITAF-like"/>
    <property type="match status" value="1"/>
</dbReference>
<feature type="domain" description="LITAF" evidence="2">
    <location>
        <begin position="198"/>
        <end position="280"/>
    </location>
</feature>
<feature type="compositionally biased region" description="Polar residues" evidence="1">
    <location>
        <begin position="29"/>
        <end position="39"/>
    </location>
</feature>
<dbReference type="EMBL" id="LKEB01000007">
    <property type="protein sequence ID" value="ROW15993.1"/>
    <property type="molecule type" value="Genomic_DNA"/>
</dbReference>
<feature type="compositionally biased region" description="Polar residues" evidence="1">
    <location>
        <begin position="111"/>
        <end position="123"/>
    </location>
</feature>
<dbReference type="AlphaFoldDB" id="A0A423XI31"/>
<sequence length="315" mass="34808">MDESTDTPLGIQELPATSPDRQGDEQRRLSSSPKSQNEAPTEAAKFPSVKSPPLPTDGRFGVVSSTGQLVCEFKTDDISATAVPEERITVPPSPSLKRKPLGESISPPPQGNNEVEVTPSSSTVEDVVVSASNLEIAVDHDSYPEVYVPADEHEATPLPQSSSYTMHSGSPPPPSSTSGEFIKTGYLENNSMSMSNPIDVPLVTPLHMLGDQSDTVDCPFCMKRVETMVVKKSSQWTHIWGTICFCSTVIGAPIPYYRDWYKNLEHHCQNCKRKIAHRRYNAGEYEALGTPLEHRTMSRFEPAEPTEKEKKRWFS</sequence>
<comment type="caution">
    <text evidence="3">The sequence shown here is derived from an EMBL/GenBank/DDBJ whole genome shotgun (WGS) entry which is preliminary data.</text>
</comment>
<keyword evidence="4" id="KW-1185">Reference proteome</keyword>
<feature type="region of interest" description="Disordered" evidence="1">
    <location>
        <begin position="154"/>
        <end position="182"/>
    </location>
</feature>
<accession>A0A423XI31</accession>
<feature type="region of interest" description="Disordered" evidence="1">
    <location>
        <begin position="296"/>
        <end position="315"/>
    </location>
</feature>
<proteinExistence type="predicted"/>
<dbReference type="STRING" id="1230097.A0A423XI31"/>
<evidence type="ECO:0000313" key="4">
    <source>
        <dbReference type="Proteomes" id="UP000285146"/>
    </source>
</evidence>
<organism evidence="3 4">
    <name type="scientific">Cytospora leucostoma</name>
    <dbReference type="NCBI Taxonomy" id="1230097"/>
    <lineage>
        <taxon>Eukaryota</taxon>
        <taxon>Fungi</taxon>
        <taxon>Dikarya</taxon>
        <taxon>Ascomycota</taxon>
        <taxon>Pezizomycotina</taxon>
        <taxon>Sordariomycetes</taxon>
        <taxon>Sordariomycetidae</taxon>
        <taxon>Diaporthales</taxon>
        <taxon>Cytosporaceae</taxon>
        <taxon>Cytospora</taxon>
    </lineage>
</organism>
<dbReference type="PROSITE" id="PS51837">
    <property type="entry name" value="LITAF"/>
    <property type="match status" value="1"/>
</dbReference>
<feature type="region of interest" description="Disordered" evidence="1">
    <location>
        <begin position="76"/>
        <end position="123"/>
    </location>
</feature>
<gene>
    <name evidence="3" type="ORF">VPNG_02564</name>
</gene>
<feature type="compositionally biased region" description="Polar residues" evidence="1">
    <location>
        <begin position="158"/>
        <end position="167"/>
    </location>
</feature>
<reference evidence="3 4" key="1">
    <citation type="submission" date="2015-09" db="EMBL/GenBank/DDBJ databases">
        <title>Host preference determinants of Valsa canker pathogens revealed by comparative genomics.</title>
        <authorList>
            <person name="Yin Z."/>
            <person name="Huang L."/>
        </authorList>
    </citation>
    <scope>NUCLEOTIDE SEQUENCE [LARGE SCALE GENOMIC DNA]</scope>
    <source>
        <strain evidence="3 4">SXYLt</strain>
    </source>
</reference>
<dbReference type="InParanoid" id="A0A423XI31"/>
<dbReference type="InterPro" id="IPR006629">
    <property type="entry name" value="LITAF"/>
</dbReference>
<evidence type="ECO:0000256" key="1">
    <source>
        <dbReference type="SAM" id="MobiDB-lite"/>
    </source>
</evidence>
<evidence type="ECO:0000259" key="2">
    <source>
        <dbReference type="PROSITE" id="PS51837"/>
    </source>
</evidence>